<protein>
    <submittedName>
        <fullName evidence="1">Uncharacterized protein</fullName>
    </submittedName>
</protein>
<reference evidence="1" key="2">
    <citation type="journal article" date="2012" name="PLoS ONE">
        <title>A Deeply Branching Thermophilic Bacterium with an Ancient Acetyl-CoA Pathway Dominates a Subsurface Ecosystem.</title>
        <authorList>
            <person name="Takami H."/>
            <person name="Noguchi H."/>
            <person name="Takaki Y."/>
            <person name="Uchiyama I."/>
            <person name="Toyoda A."/>
            <person name="Nishi S."/>
            <person name="Chee G.-J."/>
            <person name="Arai W."/>
            <person name="Nunoura T."/>
            <person name="Itoh T."/>
            <person name="Hattori M."/>
            <person name="Takai K."/>
        </authorList>
    </citation>
    <scope>NUCLEOTIDE SEQUENCE</scope>
</reference>
<gene>
    <name evidence="1" type="ORF">HGMM_OP4C883</name>
</gene>
<evidence type="ECO:0000313" key="1">
    <source>
        <dbReference type="EMBL" id="BAL60247.1"/>
    </source>
</evidence>
<reference evidence="1" key="1">
    <citation type="journal article" date="2005" name="Environ. Microbiol.">
        <title>Genetic and functional properties of uncultivated thermophilic crenarchaeotes from a subsurface gold mine as revealed by analysis of genome fragments.</title>
        <authorList>
            <person name="Nunoura T."/>
            <person name="Hirayama H."/>
            <person name="Takami H."/>
            <person name="Oida H."/>
            <person name="Nishi S."/>
            <person name="Shimamura S."/>
            <person name="Suzuki Y."/>
            <person name="Inagaki F."/>
            <person name="Takai K."/>
            <person name="Nealson K.H."/>
            <person name="Horikoshi K."/>
        </authorList>
    </citation>
    <scope>NUCLEOTIDE SEQUENCE</scope>
</reference>
<accession>H5SUP7</accession>
<name>H5SUP7_ACEAU</name>
<dbReference type="AlphaFoldDB" id="H5SUP7"/>
<dbReference type="EMBL" id="AP011803">
    <property type="protein sequence ID" value="BAL60247.1"/>
    <property type="molecule type" value="Genomic_DNA"/>
</dbReference>
<organism evidence="1">
    <name type="scientific">Acetithermum autotrophicum</name>
    <dbReference type="NCBI Taxonomy" id="1446466"/>
    <lineage>
        <taxon>Bacteria</taxon>
        <taxon>Candidatus Bipolaricaulota</taxon>
        <taxon>Candidatus Acetithermum</taxon>
    </lineage>
</organism>
<proteinExistence type="predicted"/>
<sequence length="45" mass="5145">MQRAIHLAILGWLAIPVTLGRWLGRLVWNLLERVILAVKAWLVKG</sequence>